<protein>
    <submittedName>
        <fullName evidence="4">Transferase</fullName>
    </submittedName>
</protein>
<sequence>MAWLSATQLSTMGFASIGENVLVSDKASIYNPQNISIGNNVRIDDFCIISAGHGGVSIGNYVHVAAYSSLIGSGKISLSDYSGLSSRVSIYSSNDDYTGDRMTNPTVPPKYTGVISADVFIGKHVIIGNGSIILPGISLNDGSVIAALSLVNKDCEPFKIYGGVPAKPLKERKKNLLDLEVQFLEDKKNKT</sequence>
<dbReference type="InterPro" id="IPR011004">
    <property type="entry name" value="Trimer_LpxA-like_sf"/>
</dbReference>
<dbReference type="GO" id="GO:0016740">
    <property type="term" value="F:transferase activity"/>
    <property type="evidence" value="ECO:0007669"/>
    <property type="project" value="UniProtKB-KW"/>
</dbReference>
<comment type="caution">
    <text evidence="4">The sequence shown here is derived from an EMBL/GenBank/DDBJ whole genome shotgun (WGS) entry which is preliminary data.</text>
</comment>
<dbReference type="Gene3D" id="2.160.10.10">
    <property type="entry name" value="Hexapeptide repeat proteins"/>
    <property type="match status" value="1"/>
</dbReference>
<dbReference type="PANTHER" id="PTHR43300:SF12">
    <property type="entry name" value="CHLORAMPHENICOL ACETYLTRANSFERASE"/>
    <property type="match status" value="1"/>
</dbReference>
<dbReference type="InterPro" id="IPR050179">
    <property type="entry name" value="Trans_hexapeptide_repeat"/>
</dbReference>
<keyword evidence="5" id="KW-1185">Reference proteome</keyword>
<organism evidence="4 5">
    <name type="scientific">Vogesella fluminis</name>
    <dbReference type="NCBI Taxonomy" id="1069161"/>
    <lineage>
        <taxon>Bacteria</taxon>
        <taxon>Pseudomonadati</taxon>
        <taxon>Pseudomonadota</taxon>
        <taxon>Betaproteobacteria</taxon>
        <taxon>Neisseriales</taxon>
        <taxon>Chromobacteriaceae</taxon>
        <taxon>Vogesella</taxon>
    </lineage>
</organism>
<keyword evidence="3" id="KW-0012">Acyltransferase</keyword>
<keyword evidence="2 4" id="KW-0808">Transferase</keyword>
<name>A0ABQ3HA43_9NEIS</name>
<dbReference type="EMBL" id="BMYP01000024">
    <property type="protein sequence ID" value="GHD78411.1"/>
    <property type="molecule type" value="Genomic_DNA"/>
</dbReference>
<comment type="similarity">
    <text evidence="1">Belongs to the transferase hexapeptide repeat family.</text>
</comment>
<dbReference type="CDD" id="cd04647">
    <property type="entry name" value="LbH_MAT_like"/>
    <property type="match status" value="1"/>
</dbReference>
<dbReference type="RefSeq" id="WP_189353553.1">
    <property type="nucleotide sequence ID" value="NZ_BMYP01000024.1"/>
</dbReference>
<dbReference type="SUPFAM" id="SSF51161">
    <property type="entry name" value="Trimeric LpxA-like enzymes"/>
    <property type="match status" value="1"/>
</dbReference>
<evidence type="ECO:0000256" key="2">
    <source>
        <dbReference type="ARBA" id="ARBA00022679"/>
    </source>
</evidence>
<evidence type="ECO:0000313" key="5">
    <source>
        <dbReference type="Proteomes" id="UP000662678"/>
    </source>
</evidence>
<dbReference type="Proteomes" id="UP000662678">
    <property type="component" value="Unassembled WGS sequence"/>
</dbReference>
<proteinExistence type="inferred from homology"/>
<evidence type="ECO:0000313" key="4">
    <source>
        <dbReference type="EMBL" id="GHD78411.1"/>
    </source>
</evidence>
<dbReference type="PANTHER" id="PTHR43300">
    <property type="entry name" value="ACETYLTRANSFERASE"/>
    <property type="match status" value="1"/>
</dbReference>
<evidence type="ECO:0000256" key="1">
    <source>
        <dbReference type="ARBA" id="ARBA00007274"/>
    </source>
</evidence>
<reference evidence="5" key="1">
    <citation type="journal article" date="2019" name="Int. J. Syst. Evol. Microbiol.">
        <title>The Global Catalogue of Microorganisms (GCM) 10K type strain sequencing project: providing services to taxonomists for standard genome sequencing and annotation.</title>
        <authorList>
            <consortium name="The Broad Institute Genomics Platform"/>
            <consortium name="The Broad Institute Genome Sequencing Center for Infectious Disease"/>
            <person name="Wu L."/>
            <person name="Ma J."/>
        </authorList>
    </citation>
    <scope>NUCLEOTIDE SEQUENCE [LARGE SCALE GENOMIC DNA]</scope>
    <source>
        <strain evidence="5">KCTC 23713</strain>
    </source>
</reference>
<evidence type="ECO:0000256" key="3">
    <source>
        <dbReference type="ARBA" id="ARBA00023315"/>
    </source>
</evidence>
<gene>
    <name evidence="4" type="primary">vioB</name>
    <name evidence="4" type="ORF">GCM10011419_20510</name>
</gene>
<accession>A0ABQ3HA43</accession>